<evidence type="ECO:0000256" key="1">
    <source>
        <dbReference type="ARBA" id="ARBA00010148"/>
    </source>
</evidence>
<dbReference type="Proteomes" id="UP000476212">
    <property type="component" value="Unassembled WGS sequence"/>
</dbReference>
<dbReference type="EMBL" id="NNBW01000202">
    <property type="protein sequence ID" value="OYL25174.1"/>
    <property type="molecule type" value="Genomic_DNA"/>
</dbReference>
<evidence type="ECO:0000256" key="2">
    <source>
        <dbReference type="ARBA" id="ARBA00022448"/>
    </source>
</evidence>
<dbReference type="GO" id="GO:0046961">
    <property type="term" value="F:proton-transporting ATPase activity, rotational mechanism"/>
    <property type="evidence" value="ECO:0007669"/>
    <property type="project" value="InterPro"/>
</dbReference>
<gene>
    <name evidence="11" type="primary">ntpF</name>
    <name evidence="6" type="ORF">A5N45_10440</name>
    <name evidence="4" type="ORF">GM535_11050</name>
    <name evidence="5" type="ORF">GM544_12020</name>
    <name evidence="7" type="ORF">NCTC13734_01488</name>
    <name evidence="9" type="ORF">SAMEA2627268_00587</name>
    <name evidence="10" type="ORF">SAMEA2696453_01507</name>
    <name evidence="8" type="ORF">SAMEA3353631_00493</name>
    <name evidence="11" type="ORF">SAMEA3354366_00986</name>
</gene>
<dbReference type="EC" id="3.6.3.14" evidence="11"/>
<dbReference type="EMBL" id="WNHN01000080">
    <property type="protein sequence ID" value="MTV77769.1"/>
    <property type="molecule type" value="Genomic_DNA"/>
</dbReference>
<dbReference type="NCBIfam" id="NF002384">
    <property type="entry name" value="PRK01395.1"/>
    <property type="match status" value="1"/>
</dbReference>
<evidence type="ECO:0000313" key="6">
    <source>
        <dbReference type="EMBL" id="OYL25174.1"/>
    </source>
</evidence>
<dbReference type="EMBL" id="CAAULE010000012">
    <property type="protein sequence ID" value="VOG82563.1"/>
    <property type="molecule type" value="Genomic_DNA"/>
</dbReference>
<reference evidence="4 18" key="4">
    <citation type="submission" date="2019-11" db="EMBL/GenBank/DDBJ databases">
        <title>Growth characteristics of pneumococcus vary with the chemical composition of the capsule and with environmental conditions.</title>
        <authorList>
            <person name="Tothpal A."/>
            <person name="Desobry K."/>
            <person name="Joshi S."/>
            <person name="Wyllie A.L."/>
            <person name="Weinberger D.M."/>
        </authorList>
    </citation>
    <scope>NUCLEOTIDE SEQUENCE [LARGE SCALE GENOMIC DNA]</scope>
    <source>
        <strain evidence="4">Pnumococcus10A</strain>
        <strain evidence="18">pnumococcus15C</strain>
        <strain evidence="5">Pnumococcus15C</strain>
    </source>
</reference>
<dbReference type="Proteomes" id="UP000298847">
    <property type="component" value="Unassembled WGS sequence"/>
</dbReference>
<protein>
    <submittedName>
        <fullName evidence="4">V-type ATP synthase subunit F</fullName>
    </submittedName>
    <submittedName>
        <fullName evidence="11">V-type H+-ATPase, subunit F</fullName>
        <ecNumber evidence="11">3.6.3.14</ecNumber>
    </submittedName>
</protein>
<dbReference type="GO" id="GO:0016787">
    <property type="term" value="F:hydrolase activity"/>
    <property type="evidence" value="ECO:0007669"/>
    <property type="project" value="UniProtKB-KW"/>
</dbReference>
<dbReference type="OMA" id="IFVTEQV"/>
<dbReference type="AlphaFoldDB" id="A0A0B7LF87"/>
<reference evidence="6 12" key="1">
    <citation type="submission" date="2017-07" db="EMBL/GenBank/DDBJ databases">
        <title>Invasive disease caused simultaneously by more than one serotype of Streptococcus pneumoniae, South Africa.</title>
        <authorList>
            <person name="Ndlangisa K."/>
            <person name="Du Plessis M."/>
            <person name="Von Gottberg A."/>
        </authorList>
    </citation>
    <scope>NUCLEOTIDE SEQUENCE [LARGE SCALE GENOMIC DNA]</scope>
    <source>
        <strain evidence="6 12">8227-15B</strain>
    </source>
</reference>
<reference evidence="7 13" key="2">
    <citation type="submission" date="2018-06" db="EMBL/GenBank/DDBJ databases">
        <authorList>
            <consortium name="Pathogen Informatics"/>
            <person name="Doyle S."/>
        </authorList>
    </citation>
    <scope>NUCLEOTIDE SEQUENCE [LARGE SCALE GENOMIC DNA]</scope>
    <source>
        <strain evidence="7 13">NCTC13734</strain>
    </source>
</reference>
<evidence type="ECO:0000313" key="11">
    <source>
        <dbReference type="EMBL" id="VQC98643.1"/>
    </source>
</evidence>
<dbReference type="InterPro" id="IPR008218">
    <property type="entry name" value="ATPase_V1-cplx_f_g_su"/>
</dbReference>
<dbReference type="EMBL" id="CAAXWD010000002">
    <property type="protein sequence ID" value="VQC98643.1"/>
    <property type="molecule type" value="Genomic_DNA"/>
</dbReference>
<name>A0A0B7LF87_STREE</name>
<comment type="similarity">
    <text evidence="1">Belongs to the V-ATPase F subunit family.</text>
</comment>
<keyword evidence="2" id="KW-0813">Transport</keyword>
<dbReference type="Gene3D" id="3.40.50.10580">
    <property type="entry name" value="ATPase, V1 complex, subunit F"/>
    <property type="match status" value="1"/>
</dbReference>
<dbReference type="Proteomes" id="UP000311381">
    <property type="component" value="Unassembled WGS sequence"/>
</dbReference>
<dbReference type="Proteomes" id="UP000254854">
    <property type="component" value="Unassembled WGS sequence"/>
</dbReference>
<dbReference type="EMBL" id="CAANCB010000002">
    <property type="protein sequence ID" value="VKB51667.1"/>
    <property type="molecule type" value="Genomic_DNA"/>
</dbReference>
<accession>A0A0B7LF87</accession>
<dbReference type="EMBL" id="CAAQRO010000003">
    <property type="protein sequence ID" value="VMC87576.1"/>
    <property type="molecule type" value="Genomic_DNA"/>
</dbReference>
<evidence type="ECO:0000313" key="7">
    <source>
        <dbReference type="EMBL" id="SUN87929.1"/>
    </source>
</evidence>
<evidence type="ECO:0000313" key="18">
    <source>
        <dbReference type="Proteomes" id="UP000476212"/>
    </source>
</evidence>
<dbReference type="Proteomes" id="UP000312530">
    <property type="component" value="Unassembled WGS sequence"/>
</dbReference>
<proteinExistence type="inferred from homology"/>
<dbReference type="SUPFAM" id="SSF159468">
    <property type="entry name" value="AtpF-like"/>
    <property type="match status" value="1"/>
</dbReference>
<evidence type="ECO:0000313" key="17">
    <source>
        <dbReference type="Proteomes" id="UP000358702"/>
    </source>
</evidence>
<evidence type="ECO:0000313" key="4">
    <source>
        <dbReference type="EMBL" id="MTV77769.1"/>
    </source>
</evidence>
<dbReference type="EMBL" id="UHFW01000006">
    <property type="protein sequence ID" value="SUN87929.1"/>
    <property type="molecule type" value="Genomic_DNA"/>
</dbReference>
<dbReference type="Pfam" id="PF01990">
    <property type="entry name" value="ATP-synt_F"/>
    <property type="match status" value="1"/>
</dbReference>
<evidence type="ECO:0000313" key="16">
    <source>
        <dbReference type="Proteomes" id="UP000312530"/>
    </source>
</evidence>
<evidence type="ECO:0000256" key="3">
    <source>
        <dbReference type="ARBA" id="ARBA00023065"/>
    </source>
</evidence>
<reference evidence="14 15" key="3">
    <citation type="submission" date="2019-04" db="EMBL/GenBank/DDBJ databases">
        <authorList>
            <consortium name="Pathogen Informatics"/>
        </authorList>
    </citation>
    <scope>NUCLEOTIDE SEQUENCE [LARGE SCALE GENOMIC DNA]</scope>
    <source>
        <strain evidence="8 17">GPSC21</strain>
        <strain evidence="11 14">GPSC22</strain>
        <strain evidence="15 16">GPSC47</strain>
    </source>
</reference>
<evidence type="ECO:0000313" key="10">
    <source>
        <dbReference type="EMBL" id="VOG82563.1"/>
    </source>
</evidence>
<evidence type="ECO:0000313" key="14">
    <source>
        <dbReference type="Proteomes" id="UP000298847"/>
    </source>
</evidence>
<dbReference type="InterPro" id="IPR036906">
    <property type="entry name" value="ATPase_V1_fsu_sf"/>
</dbReference>
<evidence type="ECO:0000313" key="8">
    <source>
        <dbReference type="EMBL" id="VKB51667.1"/>
    </source>
</evidence>
<sequence>MEANKYKIGIIGSRDIILPFSMIGFDIFPAYQEQEAINTLRKLAQSDYGVIYITEDIASMILDTIRHYDSQVVPAIILLPTHKQGLNLGLKRIEDNVEKAVGHNIL</sequence>
<evidence type="ECO:0000313" key="12">
    <source>
        <dbReference type="Proteomes" id="UP000214939"/>
    </source>
</evidence>
<evidence type="ECO:0000313" key="9">
    <source>
        <dbReference type="EMBL" id="VMC87576.1"/>
    </source>
</evidence>
<evidence type="ECO:0000313" key="13">
    <source>
        <dbReference type="Proteomes" id="UP000254854"/>
    </source>
</evidence>
<dbReference type="RefSeq" id="WP_000387941.1">
    <property type="nucleotide sequence ID" value="NZ_AP018938.1"/>
</dbReference>
<dbReference type="Proteomes" id="UP000729182">
    <property type="component" value="Unassembled WGS sequence"/>
</dbReference>
<organism evidence="11 14">
    <name type="scientific">Streptococcus pneumoniae</name>
    <dbReference type="NCBI Taxonomy" id="1313"/>
    <lineage>
        <taxon>Bacteria</taxon>
        <taxon>Bacillati</taxon>
        <taxon>Bacillota</taxon>
        <taxon>Bacilli</taxon>
        <taxon>Lactobacillales</taxon>
        <taxon>Streptococcaceae</taxon>
        <taxon>Streptococcus</taxon>
    </lineage>
</organism>
<evidence type="ECO:0000313" key="5">
    <source>
        <dbReference type="EMBL" id="MTV91152.1"/>
    </source>
</evidence>
<keyword evidence="3" id="KW-0406">Ion transport</keyword>
<dbReference type="Proteomes" id="UP000214939">
    <property type="component" value="Unassembled WGS sequence"/>
</dbReference>
<dbReference type="Proteomes" id="UP000358702">
    <property type="component" value="Unassembled WGS sequence"/>
</dbReference>
<keyword evidence="11" id="KW-0378">Hydrolase</keyword>
<dbReference type="EMBL" id="WNIB01000211">
    <property type="protein sequence ID" value="MTV91152.1"/>
    <property type="molecule type" value="Genomic_DNA"/>
</dbReference>
<evidence type="ECO:0000313" key="15">
    <source>
        <dbReference type="Proteomes" id="UP000311381"/>
    </source>
</evidence>